<name>A0ABV8VNC2_9NOCA</name>
<dbReference type="RefSeq" id="WP_378564783.1">
    <property type="nucleotide sequence ID" value="NZ_JBHSDL010000025.1"/>
</dbReference>
<dbReference type="Proteomes" id="UP001595844">
    <property type="component" value="Unassembled WGS sequence"/>
</dbReference>
<reference evidence="3" key="1">
    <citation type="journal article" date="2019" name="Int. J. Syst. Evol. Microbiol.">
        <title>The Global Catalogue of Microorganisms (GCM) 10K type strain sequencing project: providing services to taxonomists for standard genome sequencing and annotation.</title>
        <authorList>
            <consortium name="The Broad Institute Genomics Platform"/>
            <consortium name="The Broad Institute Genome Sequencing Center for Infectious Disease"/>
            <person name="Wu L."/>
            <person name="Ma J."/>
        </authorList>
    </citation>
    <scope>NUCLEOTIDE SEQUENCE [LARGE SCALE GENOMIC DNA]</scope>
    <source>
        <strain evidence="3">IBRC-M 10490</strain>
    </source>
</reference>
<protein>
    <submittedName>
        <fullName evidence="2">DUF899 domain-containing protein</fullName>
    </submittedName>
</protein>
<feature type="region of interest" description="Disordered" evidence="1">
    <location>
        <begin position="197"/>
        <end position="239"/>
    </location>
</feature>
<proteinExistence type="predicted"/>
<organism evidence="2 3">
    <name type="scientific">Nocardia halotolerans</name>
    <dbReference type="NCBI Taxonomy" id="1755878"/>
    <lineage>
        <taxon>Bacteria</taxon>
        <taxon>Bacillati</taxon>
        <taxon>Actinomycetota</taxon>
        <taxon>Actinomycetes</taxon>
        <taxon>Mycobacteriales</taxon>
        <taxon>Nocardiaceae</taxon>
        <taxon>Nocardia</taxon>
    </lineage>
</organism>
<keyword evidence="3" id="KW-1185">Reference proteome</keyword>
<accession>A0ABV8VNC2</accession>
<evidence type="ECO:0000256" key="1">
    <source>
        <dbReference type="SAM" id="MobiDB-lite"/>
    </source>
</evidence>
<dbReference type="Pfam" id="PF05988">
    <property type="entry name" value="DUF899"/>
    <property type="match status" value="1"/>
</dbReference>
<dbReference type="EMBL" id="JBHSDL010000025">
    <property type="protein sequence ID" value="MFC4376300.1"/>
    <property type="molecule type" value="Genomic_DNA"/>
</dbReference>
<comment type="caution">
    <text evidence="2">The sequence shown here is derived from an EMBL/GenBank/DDBJ whole genome shotgun (WGS) entry which is preliminary data.</text>
</comment>
<gene>
    <name evidence="2" type="ORF">ACFO5K_19570</name>
</gene>
<sequence>MNSTHPVKAVTAAEWETARLQLLTKEQELTRARDAVAADRRRRPWLRIDQDYIFDGPDGTAHLPDLFGGRRQLLLYRAFFEPGVSGWPDHACVGCSLMADQVAHLAHLNARDTTLAFASRAPQPDIERVQARMGWSIPWYTITDSFDTDFGVADWYGTNAFIRAGDSVYRTYFVNDREHEPMGATLSSLDFTALGRQEDSEDSPTGYPQAPRFSWLDRHDEYGPTETSATGSADHAHCD</sequence>
<evidence type="ECO:0000313" key="3">
    <source>
        <dbReference type="Proteomes" id="UP001595844"/>
    </source>
</evidence>
<evidence type="ECO:0000313" key="2">
    <source>
        <dbReference type="EMBL" id="MFC4376300.1"/>
    </source>
</evidence>
<dbReference type="InterPro" id="IPR010296">
    <property type="entry name" value="DUF899_thioredox"/>
</dbReference>